<dbReference type="Proteomes" id="UP001268256">
    <property type="component" value="Unassembled WGS sequence"/>
</dbReference>
<evidence type="ECO:0000259" key="2">
    <source>
        <dbReference type="Pfam" id="PF03795"/>
    </source>
</evidence>
<evidence type="ECO:0000256" key="1">
    <source>
        <dbReference type="ARBA" id="ARBA00007689"/>
    </source>
</evidence>
<dbReference type="NCBIfam" id="NF009506">
    <property type="entry name" value="PRK12864.1"/>
    <property type="match status" value="1"/>
</dbReference>
<sequence length="90" mass="10095">MAKFVAIGHYCADVLEKRAPYREAHLAGLQAQKEQGILITIGPTKDLTLFVAIYEAVSQEVVEALVTGDPYWQNGIWTDYEIKEWIQAIG</sequence>
<gene>
    <name evidence="3" type="ORF">RIF25_13555</name>
</gene>
<dbReference type="RefSeq" id="WP_322879057.1">
    <property type="nucleotide sequence ID" value="NZ_JAVMIP010000017.1"/>
</dbReference>
<dbReference type="EMBL" id="JAVMIP010000017">
    <property type="protein sequence ID" value="MDS3861830.1"/>
    <property type="molecule type" value="Genomic_DNA"/>
</dbReference>
<evidence type="ECO:0000313" key="4">
    <source>
        <dbReference type="Proteomes" id="UP001268256"/>
    </source>
</evidence>
<dbReference type="InterPro" id="IPR051807">
    <property type="entry name" value="Sec-metab_biosynth-assoc"/>
</dbReference>
<dbReference type="SUPFAM" id="SSF54909">
    <property type="entry name" value="Dimeric alpha+beta barrel"/>
    <property type="match status" value="1"/>
</dbReference>
<dbReference type="Gene3D" id="3.30.70.1060">
    <property type="entry name" value="Dimeric alpha+beta barrel"/>
    <property type="match status" value="1"/>
</dbReference>
<evidence type="ECO:0000313" key="3">
    <source>
        <dbReference type="EMBL" id="MDS3861830.1"/>
    </source>
</evidence>
<protein>
    <submittedName>
        <fullName evidence="3">YciI family protein</fullName>
    </submittedName>
</protein>
<feature type="domain" description="YCII-related" evidence="2">
    <location>
        <begin position="3"/>
        <end position="85"/>
    </location>
</feature>
<keyword evidence="4" id="KW-1185">Reference proteome</keyword>
<reference evidence="4" key="1">
    <citation type="submission" date="2023-07" db="EMBL/GenBank/DDBJ databases">
        <authorList>
            <person name="Luz R."/>
            <person name="Cordeiro R."/>
            <person name="Fonseca A."/>
            <person name="Goncalves V."/>
        </authorList>
    </citation>
    <scope>NUCLEOTIDE SEQUENCE [LARGE SCALE GENOMIC DNA]</scope>
    <source>
        <strain evidence="4">BACA0444</strain>
    </source>
</reference>
<dbReference type="InterPro" id="IPR005545">
    <property type="entry name" value="YCII"/>
</dbReference>
<organism evidence="3 4">
    <name type="scientific">Pseudocalidococcus azoricus BACA0444</name>
    <dbReference type="NCBI Taxonomy" id="2918990"/>
    <lineage>
        <taxon>Bacteria</taxon>
        <taxon>Bacillati</taxon>
        <taxon>Cyanobacteriota</taxon>
        <taxon>Cyanophyceae</taxon>
        <taxon>Acaryochloridales</taxon>
        <taxon>Thermosynechococcaceae</taxon>
        <taxon>Pseudocalidococcus</taxon>
        <taxon>Pseudocalidococcus azoricus</taxon>
    </lineage>
</organism>
<dbReference type="PANTHER" id="PTHR33606">
    <property type="entry name" value="PROTEIN YCII"/>
    <property type="match status" value="1"/>
</dbReference>
<dbReference type="Pfam" id="PF03795">
    <property type="entry name" value="YCII"/>
    <property type="match status" value="1"/>
</dbReference>
<dbReference type="PANTHER" id="PTHR33606:SF3">
    <property type="entry name" value="PROTEIN YCII"/>
    <property type="match status" value="1"/>
</dbReference>
<name>A0AAE4FTA0_9CYAN</name>
<dbReference type="InterPro" id="IPR011008">
    <property type="entry name" value="Dimeric_a/b-barrel"/>
</dbReference>
<comment type="caution">
    <text evidence="3">The sequence shown here is derived from an EMBL/GenBank/DDBJ whole genome shotgun (WGS) entry which is preliminary data.</text>
</comment>
<proteinExistence type="inferred from homology"/>
<accession>A0AAE4FTA0</accession>
<dbReference type="AlphaFoldDB" id="A0AAE4FTA0"/>
<comment type="similarity">
    <text evidence="1">Belongs to the YciI family.</text>
</comment>